<keyword evidence="2" id="KW-1185">Reference proteome</keyword>
<gene>
    <name evidence="1" type="ORF">FWILDA_LOCUS18937</name>
</gene>
<evidence type="ECO:0000313" key="2">
    <source>
        <dbReference type="Proteomes" id="UP001153678"/>
    </source>
</evidence>
<dbReference type="AlphaFoldDB" id="A0A9W4XB79"/>
<reference evidence="1" key="1">
    <citation type="submission" date="2022-08" db="EMBL/GenBank/DDBJ databases">
        <authorList>
            <person name="Kallberg Y."/>
            <person name="Tangrot J."/>
            <person name="Rosling A."/>
        </authorList>
    </citation>
    <scope>NUCLEOTIDE SEQUENCE</scope>
    <source>
        <strain evidence="1">Wild A</strain>
    </source>
</reference>
<feature type="non-terminal residue" evidence="1">
    <location>
        <position position="1"/>
    </location>
</feature>
<sequence length="194" mass="22902">GGPVLESVHQQMKHHFEEHGTMDCLFDQVEDLEDKEIRPYLTKTYRDYQTAKKQDLTADCLHDDKIKFTNAVSSEIDSKIFISELFQNLQLTCQETELEKLFKKEHFHFVQNPYTIEKIKKLVNNPYLDYNKLCQIPLGKEPRLYGNLQKLKHTNLYLFKALIFDPNHLIYEGTKFNKLKNMTCLFSESNCSET</sequence>
<protein>
    <submittedName>
        <fullName evidence="1">16104_t:CDS:1</fullName>
    </submittedName>
</protein>
<dbReference type="EMBL" id="CAMKVN010020467">
    <property type="protein sequence ID" value="CAI2199163.1"/>
    <property type="molecule type" value="Genomic_DNA"/>
</dbReference>
<proteinExistence type="predicted"/>
<comment type="caution">
    <text evidence="1">The sequence shown here is derived from an EMBL/GenBank/DDBJ whole genome shotgun (WGS) entry which is preliminary data.</text>
</comment>
<accession>A0A9W4XB79</accession>
<dbReference type="Proteomes" id="UP001153678">
    <property type="component" value="Unassembled WGS sequence"/>
</dbReference>
<name>A0A9W4XB79_9GLOM</name>
<feature type="non-terminal residue" evidence="1">
    <location>
        <position position="194"/>
    </location>
</feature>
<organism evidence="1 2">
    <name type="scientific">Funneliformis geosporum</name>
    <dbReference type="NCBI Taxonomy" id="1117311"/>
    <lineage>
        <taxon>Eukaryota</taxon>
        <taxon>Fungi</taxon>
        <taxon>Fungi incertae sedis</taxon>
        <taxon>Mucoromycota</taxon>
        <taxon>Glomeromycotina</taxon>
        <taxon>Glomeromycetes</taxon>
        <taxon>Glomerales</taxon>
        <taxon>Glomeraceae</taxon>
        <taxon>Funneliformis</taxon>
    </lineage>
</organism>
<dbReference type="OrthoDB" id="10441070at2759"/>
<evidence type="ECO:0000313" key="1">
    <source>
        <dbReference type="EMBL" id="CAI2199163.1"/>
    </source>
</evidence>